<sequence>MLASKLKRDDGLKESQASATASDCAWQVSVRVTTRVEKFSLKLKLLMYATWCLPKRKCLPGTWNPNITETGEDMSQNFDDPPTIQAAGHHLWDKEDFRHQVEDYIKCCARLYEERTAGPWAVAEKIAST</sequence>
<reference evidence="1 2" key="1">
    <citation type="journal article" date="2012" name="Nat. Genet.">
        <title>The yak genome and adaptation to life at high altitude.</title>
        <authorList>
            <person name="Qiu Q."/>
            <person name="Zhang G."/>
            <person name="Ma T."/>
            <person name="Qian W."/>
            <person name="Wang J."/>
            <person name="Ye Z."/>
            <person name="Cao C."/>
            <person name="Hu Q."/>
            <person name="Kim J."/>
            <person name="Larkin D.M."/>
            <person name="Auvil L."/>
            <person name="Capitanu B."/>
            <person name="Ma J."/>
            <person name="Lewin H.A."/>
            <person name="Qian X."/>
            <person name="Lang Y."/>
            <person name="Zhou R."/>
            <person name="Wang L."/>
            <person name="Wang K."/>
            <person name="Xia J."/>
            <person name="Liao S."/>
            <person name="Pan S."/>
            <person name="Lu X."/>
            <person name="Hou H."/>
            <person name="Wang Y."/>
            <person name="Zang X."/>
            <person name="Yin Y."/>
            <person name="Ma H."/>
            <person name="Zhang J."/>
            <person name="Wang Z."/>
            <person name="Zhang Y."/>
            <person name="Zhang D."/>
            <person name="Yonezawa T."/>
            <person name="Hasegawa M."/>
            <person name="Zhong Y."/>
            <person name="Liu W."/>
            <person name="Zhang Y."/>
            <person name="Huang Z."/>
            <person name="Zhang S."/>
            <person name="Long R."/>
            <person name="Yang H."/>
            <person name="Wang J."/>
            <person name="Lenstra J.A."/>
            <person name="Cooper D.N."/>
            <person name="Wu Y."/>
            <person name="Wang J."/>
            <person name="Shi P."/>
            <person name="Wang J."/>
            <person name="Liu J."/>
        </authorList>
    </citation>
    <scope>NUCLEOTIDE SEQUENCE [LARGE SCALE GENOMIC DNA]</scope>
    <source>
        <strain evidence="2">yakQH1</strain>
    </source>
</reference>
<organism evidence="1 2">
    <name type="scientific">Bos mutus</name>
    <name type="common">wild yak</name>
    <dbReference type="NCBI Taxonomy" id="72004"/>
    <lineage>
        <taxon>Eukaryota</taxon>
        <taxon>Metazoa</taxon>
        <taxon>Chordata</taxon>
        <taxon>Craniata</taxon>
        <taxon>Vertebrata</taxon>
        <taxon>Euteleostomi</taxon>
        <taxon>Mammalia</taxon>
        <taxon>Eutheria</taxon>
        <taxon>Laurasiatheria</taxon>
        <taxon>Artiodactyla</taxon>
        <taxon>Ruminantia</taxon>
        <taxon>Pecora</taxon>
        <taxon>Bovidae</taxon>
        <taxon>Bovinae</taxon>
        <taxon>Bos</taxon>
    </lineage>
</organism>
<dbReference type="Proteomes" id="UP000011080">
    <property type="component" value="Unassembled WGS sequence"/>
</dbReference>
<proteinExistence type="predicted"/>
<evidence type="ECO:0000313" key="2">
    <source>
        <dbReference type="Proteomes" id="UP000011080"/>
    </source>
</evidence>
<evidence type="ECO:0000313" key="1">
    <source>
        <dbReference type="EMBL" id="ELR50866.1"/>
    </source>
</evidence>
<protein>
    <submittedName>
        <fullName evidence="1">Uncharacterized protein</fullName>
    </submittedName>
</protein>
<name>L8I436_9CETA</name>
<dbReference type="AlphaFoldDB" id="L8I436"/>
<gene>
    <name evidence="1" type="ORF">M91_01891</name>
</gene>
<dbReference type="EMBL" id="JH882103">
    <property type="protein sequence ID" value="ELR50866.1"/>
    <property type="molecule type" value="Genomic_DNA"/>
</dbReference>
<accession>L8I436</accession>